<dbReference type="AlphaFoldDB" id="A0A3D4S5L4"/>
<protein>
    <submittedName>
        <fullName evidence="1">Uncharacterized protein</fullName>
    </submittedName>
</protein>
<organism evidence="1 2">
    <name type="scientific">Bavariicoccus seileri</name>
    <dbReference type="NCBI Taxonomy" id="549685"/>
    <lineage>
        <taxon>Bacteria</taxon>
        <taxon>Bacillati</taxon>
        <taxon>Bacillota</taxon>
        <taxon>Bacilli</taxon>
        <taxon>Lactobacillales</taxon>
        <taxon>Enterococcaceae</taxon>
        <taxon>Bavariicoccus</taxon>
    </lineage>
</organism>
<evidence type="ECO:0000313" key="2">
    <source>
        <dbReference type="Proteomes" id="UP000262195"/>
    </source>
</evidence>
<gene>
    <name evidence="1" type="ORF">DIW15_04370</name>
</gene>
<reference evidence="1 2" key="1">
    <citation type="journal article" date="2018" name="Nat. Biotechnol.">
        <title>A standardized bacterial taxonomy based on genome phylogeny substantially revises the tree of life.</title>
        <authorList>
            <person name="Parks D.H."/>
            <person name="Chuvochina M."/>
            <person name="Waite D.W."/>
            <person name="Rinke C."/>
            <person name="Skarshewski A."/>
            <person name="Chaumeil P.A."/>
            <person name="Hugenholtz P."/>
        </authorList>
    </citation>
    <scope>NUCLEOTIDE SEQUENCE [LARGE SCALE GENOMIC DNA]</scope>
    <source>
        <strain evidence="1">UBA11306</strain>
    </source>
</reference>
<dbReference type="STRING" id="1121105.GCA_000421665_01724"/>
<accession>A0A3D4S5L4</accession>
<dbReference type="Proteomes" id="UP000262195">
    <property type="component" value="Unassembled WGS sequence"/>
</dbReference>
<dbReference type="RefSeq" id="WP_022796982.1">
    <property type="nucleotide sequence ID" value="NZ_JBQDSL010000033.1"/>
</dbReference>
<comment type="caution">
    <text evidence="1">The sequence shown here is derived from an EMBL/GenBank/DDBJ whole genome shotgun (WGS) entry which is preliminary data.</text>
</comment>
<proteinExistence type="predicted"/>
<dbReference type="EMBL" id="DQHO01000028">
    <property type="protein sequence ID" value="HCS93926.1"/>
    <property type="molecule type" value="Genomic_DNA"/>
</dbReference>
<name>A0A3D4S5L4_9ENTE</name>
<evidence type="ECO:0000313" key="1">
    <source>
        <dbReference type="EMBL" id="HCS93926.1"/>
    </source>
</evidence>
<sequence length="140" mass="16024">MTHDRAVRLKVSETLEEVLTCDGVFRFEGGSNSKFDILYDEQSESYISIVNEIVHATKPAARNVLSLAVSTDLKEFKIVKRLIDKSQEDPQQVGLQYVSFLIDGDDLLYLSRTALNGADSYHNSNYITFHRLNEFRKFLD</sequence>